<dbReference type="SUPFAM" id="SSF55804">
    <property type="entry name" value="Phoshotransferase/anion transport protein"/>
    <property type="match status" value="1"/>
</dbReference>
<dbReference type="GO" id="GO:0008982">
    <property type="term" value="F:protein-N(PI)-phosphohistidine-sugar phosphotransferase activity"/>
    <property type="evidence" value="ECO:0007669"/>
    <property type="project" value="InterPro"/>
</dbReference>
<dbReference type="GO" id="GO:0009401">
    <property type="term" value="P:phosphoenolpyruvate-dependent sugar phosphotransferase system"/>
    <property type="evidence" value="ECO:0007669"/>
    <property type="project" value="UniProtKB-KW"/>
</dbReference>
<evidence type="ECO:0000259" key="12">
    <source>
        <dbReference type="PROSITE" id="PS51094"/>
    </source>
</evidence>
<keyword evidence="16" id="KW-1185">Reference proteome</keyword>
<feature type="domain" description="PTS EIIA type-2" evidence="12">
    <location>
        <begin position="6"/>
        <end position="149"/>
    </location>
</feature>
<dbReference type="GO" id="GO:0005737">
    <property type="term" value="C:cytoplasm"/>
    <property type="evidence" value="ECO:0007669"/>
    <property type="project" value="UniProtKB-SubCell"/>
</dbReference>
<dbReference type="CDD" id="cd00211">
    <property type="entry name" value="PTS_IIA_fru"/>
    <property type="match status" value="1"/>
</dbReference>
<evidence type="ECO:0000313" key="14">
    <source>
        <dbReference type="EMBL" id="MCX7467538.1"/>
    </source>
</evidence>
<dbReference type="InterPro" id="IPR003501">
    <property type="entry name" value="PTS_EIIB_2/3"/>
</dbReference>
<evidence type="ECO:0000256" key="6">
    <source>
        <dbReference type="ARBA" id="ARBA00022683"/>
    </source>
</evidence>
<dbReference type="PROSITE" id="PS51094">
    <property type="entry name" value="PTS_EIIA_TYPE_2"/>
    <property type="match status" value="1"/>
</dbReference>
<dbReference type="InterPro" id="IPR002178">
    <property type="entry name" value="PTS_EIIA_type-2_dom"/>
</dbReference>
<dbReference type="GO" id="GO:0016301">
    <property type="term" value="F:kinase activity"/>
    <property type="evidence" value="ECO:0007669"/>
    <property type="project" value="UniProtKB-KW"/>
</dbReference>
<evidence type="ECO:0000256" key="4">
    <source>
        <dbReference type="ARBA" id="ARBA00022553"/>
    </source>
</evidence>
<dbReference type="Proteomes" id="UP001081709">
    <property type="component" value="Unassembled WGS sequence"/>
</dbReference>
<evidence type="ECO:0000256" key="5">
    <source>
        <dbReference type="ARBA" id="ARBA00022679"/>
    </source>
</evidence>
<organism evidence="14 15">
    <name type="scientific">Corynebacterium pygosceleis</name>
    <dbReference type="NCBI Taxonomy" id="2800406"/>
    <lineage>
        <taxon>Bacteria</taxon>
        <taxon>Bacillati</taxon>
        <taxon>Actinomycetota</taxon>
        <taxon>Actinomycetes</taxon>
        <taxon>Mycobacteriales</taxon>
        <taxon>Corynebacteriaceae</taxon>
        <taxon>Corynebacterium</taxon>
    </lineage>
</organism>
<sequence length="273" mass="29053">MADLTELLTPDTIAVHVHADDWEAAIRHAGQLLVDSGTCTPDYTGEMIDTVRDNGPYIVIAPGLAFAHARPSPAVHRTGMSLTVLAEPVAFGHPDNDPVSLVVALAATDPDTHLSAMRQLARSFRPERKRVEITRADSPREVHRILSGDPTGTRREQARPTSATTTVAEGTGTSETVPSKGLILTVCGNGLGTSLFLKNTLEDVLDGWGWSRHMRVEATDTISAKGRAGDADCILTSGEIARALGDLGVPVRVISDFTSTDEIDAALRGIYAV</sequence>
<feature type="compositionally biased region" description="Polar residues" evidence="11">
    <location>
        <begin position="159"/>
        <end position="175"/>
    </location>
</feature>
<dbReference type="Pfam" id="PF02302">
    <property type="entry name" value="PTS_IIB"/>
    <property type="match status" value="1"/>
</dbReference>
<keyword evidence="4" id="KW-0597">Phosphoprotein</keyword>
<comment type="function">
    <text evidence="8">The phosphoenolpyruvate-dependent sugar phosphotransferase system (sugar PTS), a major carbohydrate active transport system, catalyzes the phosphorylation of incoming sugar substrates concomitantly with their translocation across the cell membrane. The enzyme II UlaABC PTS system is involved in ascorbate transport.</text>
</comment>
<keyword evidence="14" id="KW-0762">Sugar transport</keyword>
<dbReference type="CDD" id="cd05563">
    <property type="entry name" value="PTS_IIB_ascorbate"/>
    <property type="match status" value="1"/>
</dbReference>
<dbReference type="AlphaFoldDB" id="A0A9Q4GHM9"/>
<dbReference type="Pfam" id="PF00359">
    <property type="entry name" value="PTS_EIIA_2"/>
    <property type="match status" value="1"/>
</dbReference>
<evidence type="ECO:0000256" key="3">
    <source>
        <dbReference type="ARBA" id="ARBA00022490"/>
    </source>
</evidence>
<feature type="compositionally biased region" description="Basic and acidic residues" evidence="11">
    <location>
        <begin position="143"/>
        <end position="158"/>
    </location>
</feature>
<evidence type="ECO:0000256" key="8">
    <source>
        <dbReference type="ARBA" id="ARBA00037387"/>
    </source>
</evidence>
<dbReference type="RefSeq" id="WP_200255453.1">
    <property type="nucleotide sequence ID" value="NZ_JAENIQ020000002.1"/>
</dbReference>
<evidence type="ECO:0000256" key="1">
    <source>
        <dbReference type="ARBA" id="ARBA00004496"/>
    </source>
</evidence>
<evidence type="ECO:0000313" key="13">
    <source>
        <dbReference type="EMBL" id="MCX7443990.1"/>
    </source>
</evidence>
<protein>
    <recommendedName>
        <fullName evidence="9">Ascorbate-specific PTS system EIIA component</fullName>
    </recommendedName>
    <alternativeName>
        <fullName evidence="10">Ascorbate-specific phosphotransferase enzyme IIA component</fullName>
    </alternativeName>
</protein>
<evidence type="ECO:0000313" key="15">
    <source>
        <dbReference type="Proteomes" id="UP001071478"/>
    </source>
</evidence>
<evidence type="ECO:0000256" key="11">
    <source>
        <dbReference type="SAM" id="MobiDB-lite"/>
    </source>
</evidence>
<feature type="region of interest" description="Disordered" evidence="11">
    <location>
        <begin position="143"/>
        <end position="175"/>
    </location>
</feature>
<dbReference type="EMBL" id="JAPMKU010000001">
    <property type="protein sequence ID" value="MCX7467538.1"/>
    <property type="molecule type" value="Genomic_DNA"/>
</dbReference>
<dbReference type="Gene3D" id="3.40.50.2300">
    <property type="match status" value="1"/>
</dbReference>
<evidence type="ECO:0000256" key="10">
    <source>
        <dbReference type="ARBA" id="ARBA00042072"/>
    </source>
</evidence>
<evidence type="ECO:0000256" key="7">
    <source>
        <dbReference type="ARBA" id="ARBA00022777"/>
    </source>
</evidence>
<evidence type="ECO:0000256" key="9">
    <source>
        <dbReference type="ARBA" id="ARBA00041175"/>
    </source>
</evidence>
<name>A0A9Q4GHM9_9CORY</name>
<keyword evidence="3" id="KW-0963">Cytoplasm</keyword>
<dbReference type="InterPro" id="IPR016152">
    <property type="entry name" value="PTrfase/Anion_transptr"/>
</dbReference>
<keyword evidence="7" id="KW-0418">Kinase</keyword>
<keyword evidence="5" id="KW-0808">Transferase</keyword>
<evidence type="ECO:0000313" key="16">
    <source>
        <dbReference type="Proteomes" id="UP001081709"/>
    </source>
</evidence>
<evidence type="ECO:0000256" key="2">
    <source>
        <dbReference type="ARBA" id="ARBA00022448"/>
    </source>
</evidence>
<dbReference type="PANTHER" id="PTHR36203:SF1">
    <property type="entry name" value="ASCORBATE-SPECIFIC PTS SYSTEM EIIA COMPONENT"/>
    <property type="match status" value="1"/>
</dbReference>
<dbReference type="Proteomes" id="UP001071478">
    <property type="component" value="Unassembled WGS sequence"/>
</dbReference>
<accession>A0A9Q4GHM9</accession>
<gene>
    <name evidence="13" type="ORF">OS125_01855</name>
    <name evidence="14" type="ORF">OS129_01395</name>
</gene>
<dbReference type="EMBL" id="JAPMKV010000001">
    <property type="protein sequence ID" value="MCX7443990.1"/>
    <property type="molecule type" value="Genomic_DNA"/>
</dbReference>
<comment type="caution">
    <text evidence="14">The sequence shown here is derived from an EMBL/GenBank/DDBJ whole genome shotgun (WGS) entry which is preliminary data.</text>
</comment>
<proteinExistence type="predicted"/>
<keyword evidence="2" id="KW-0813">Transport</keyword>
<dbReference type="SUPFAM" id="SSF52794">
    <property type="entry name" value="PTS system IIB component-like"/>
    <property type="match status" value="1"/>
</dbReference>
<dbReference type="InterPro" id="IPR051351">
    <property type="entry name" value="Ascorbate-PTS_EIIA_comp"/>
</dbReference>
<dbReference type="InterPro" id="IPR036095">
    <property type="entry name" value="PTS_EIIB-like_sf"/>
</dbReference>
<dbReference type="PANTHER" id="PTHR36203">
    <property type="entry name" value="ASCORBATE-SPECIFIC PTS SYSTEM EIIA COMPONENT"/>
    <property type="match status" value="1"/>
</dbReference>
<dbReference type="Gene3D" id="3.40.930.10">
    <property type="entry name" value="Mannitol-specific EII, Chain A"/>
    <property type="match status" value="1"/>
</dbReference>
<comment type="subcellular location">
    <subcellularLocation>
        <location evidence="1">Cytoplasm</location>
    </subcellularLocation>
</comment>
<keyword evidence="6" id="KW-0598">Phosphotransferase system</keyword>
<reference evidence="14" key="1">
    <citation type="submission" date="2022-11" db="EMBL/GenBank/DDBJ databases">
        <title>Corynebacterium sp. isolated from Penguins.</title>
        <authorList>
            <person name="Sedlar K."/>
            <person name="Svec P."/>
        </authorList>
    </citation>
    <scope>NUCLEOTIDE SEQUENCE</scope>
    <source>
        <strain evidence="13">P7003</strain>
        <strain evidence="14">P7374</strain>
    </source>
</reference>